<dbReference type="EMBL" id="JAQQBS010000003">
    <property type="protein sequence ID" value="KAK0170581.1"/>
    <property type="molecule type" value="Genomic_DNA"/>
</dbReference>
<accession>A0AA39FJJ0</accession>
<organism evidence="1 2">
    <name type="scientific">Microctonus aethiopoides</name>
    <dbReference type="NCBI Taxonomy" id="144406"/>
    <lineage>
        <taxon>Eukaryota</taxon>
        <taxon>Metazoa</taxon>
        <taxon>Ecdysozoa</taxon>
        <taxon>Arthropoda</taxon>
        <taxon>Hexapoda</taxon>
        <taxon>Insecta</taxon>
        <taxon>Pterygota</taxon>
        <taxon>Neoptera</taxon>
        <taxon>Endopterygota</taxon>
        <taxon>Hymenoptera</taxon>
        <taxon>Apocrita</taxon>
        <taxon>Ichneumonoidea</taxon>
        <taxon>Braconidae</taxon>
        <taxon>Euphorinae</taxon>
        <taxon>Microctonus</taxon>
    </lineage>
</organism>
<name>A0AA39FJJ0_9HYME</name>
<reference evidence="1" key="1">
    <citation type="journal article" date="2023" name="bioRxiv">
        <title>Scaffold-level genome assemblies of two parasitoid biocontrol wasps reveal the parthenogenesis mechanism and an associated novel virus.</title>
        <authorList>
            <person name="Inwood S."/>
            <person name="Skelly J."/>
            <person name="Guhlin J."/>
            <person name="Harrop T."/>
            <person name="Goldson S."/>
            <person name="Dearden P."/>
        </authorList>
    </citation>
    <scope>NUCLEOTIDE SEQUENCE</scope>
    <source>
        <strain evidence="1">Irish</strain>
        <tissue evidence="1">Whole body</tissue>
    </source>
</reference>
<reference evidence="1" key="2">
    <citation type="submission" date="2023-03" db="EMBL/GenBank/DDBJ databases">
        <authorList>
            <person name="Inwood S.N."/>
            <person name="Skelly J.G."/>
            <person name="Guhlin J."/>
            <person name="Harrop T.W.R."/>
            <person name="Goldson S.G."/>
            <person name="Dearden P.K."/>
        </authorList>
    </citation>
    <scope>NUCLEOTIDE SEQUENCE</scope>
    <source>
        <strain evidence="1">Irish</strain>
        <tissue evidence="1">Whole body</tissue>
    </source>
</reference>
<keyword evidence="2" id="KW-1185">Reference proteome</keyword>
<evidence type="ECO:0000313" key="1">
    <source>
        <dbReference type="EMBL" id="KAK0170581.1"/>
    </source>
</evidence>
<evidence type="ECO:0000313" key="2">
    <source>
        <dbReference type="Proteomes" id="UP001168990"/>
    </source>
</evidence>
<sequence>MAMCFLKSDALNNITINSMVPDNTLPILSIKVGDTAEIIERLPYYVTDVVTKKRNRISTRTVTAICKVRSYFEAHGVTTKSFRTDSTQYLMVHRCKYNFFNVLDVITATFPKKT</sequence>
<gene>
    <name evidence="1" type="ORF">PV328_008418</name>
</gene>
<proteinExistence type="predicted"/>
<dbReference type="AlphaFoldDB" id="A0AA39FJJ0"/>
<dbReference type="Proteomes" id="UP001168990">
    <property type="component" value="Unassembled WGS sequence"/>
</dbReference>
<comment type="caution">
    <text evidence="1">The sequence shown here is derived from an EMBL/GenBank/DDBJ whole genome shotgun (WGS) entry which is preliminary data.</text>
</comment>
<protein>
    <submittedName>
        <fullName evidence="1">Uncharacterized protein</fullName>
    </submittedName>
</protein>